<evidence type="ECO:0000313" key="1">
    <source>
        <dbReference type="EMBL" id="SNX29057.1"/>
    </source>
</evidence>
<organism evidence="1 2">
    <name type="scientific">Polynucleobacter meluiroseus</name>
    <dbReference type="NCBI Taxonomy" id="1938814"/>
    <lineage>
        <taxon>Bacteria</taxon>
        <taxon>Pseudomonadati</taxon>
        <taxon>Pseudomonadota</taxon>
        <taxon>Betaproteobacteria</taxon>
        <taxon>Burkholderiales</taxon>
        <taxon>Burkholderiaceae</taxon>
        <taxon>Polynucleobacter</taxon>
    </lineage>
</organism>
<name>A0A240E1F3_9BURK</name>
<accession>A0A240E1F3</accession>
<dbReference type="AlphaFoldDB" id="A0A240E1F3"/>
<reference evidence="2" key="1">
    <citation type="submission" date="2017-08" db="EMBL/GenBank/DDBJ databases">
        <authorList>
            <person name="Varghese N."/>
            <person name="Submissions S."/>
        </authorList>
    </citation>
    <scope>NUCLEOTIDE SEQUENCE [LARGE SCALE GENOMIC DNA]</scope>
    <source>
        <strain evidence="2">AP-Melu-1000-B4</strain>
    </source>
</reference>
<keyword evidence="2" id="KW-1185">Reference proteome</keyword>
<proteinExistence type="predicted"/>
<sequence>MLVSPLLKTSAELAAKQIEYEKVQSLTAEAERALELIGRAIRMAGFRNTQSLSASSKKISSSAPFISLQKGKGFRGSDSFLIRHELSDGVDLDCVGNVLTKERTKGHWAQQGFLVERQATAPKGFKVNGGSLICQSLDRHGRMQNTTVMNGVNQLSIDESSTLLGNANRSNSGSRLFVVKLQMTDGKALQREFSRTFATRNPQ</sequence>
<protein>
    <submittedName>
        <fullName evidence="1">Uncharacterized protein</fullName>
    </submittedName>
</protein>
<evidence type="ECO:0000313" key="2">
    <source>
        <dbReference type="Proteomes" id="UP000218069"/>
    </source>
</evidence>
<gene>
    <name evidence="1" type="ORF">SAMN06295945_1420</name>
</gene>
<dbReference type="EMBL" id="OANS01000003">
    <property type="protein sequence ID" value="SNX29057.1"/>
    <property type="molecule type" value="Genomic_DNA"/>
</dbReference>
<dbReference type="Proteomes" id="UP000218069">
    <property type="component" value="Unassembled WGS sequence"/>
</dbReference>